<reference evidence="3" key="2">
    <citation type="journal article" date="2021" name="PeerJ">
        <title>Extensive microbial diversity within the chicken gut microbiome revealed by metagenomics and culture.</title>
        <authorList>
            <person name="Gilroy R."/>
            <person name="Ravi A."/>
            <person name="Getino M."/>
            <person name="Pursley I."/>
            <person name="Horton D.L."/>
            <person name="Alikhan N.F."/>
            <person name="Baker D."/>
            <person name="Gharbi K."/>
            <person name="Hall N."/>
            <person name="Watson M."/>
            <person name="Adriaenssens E.M."/>
            <person name="Foster-Nyarko E."/>
            <person name="Jarju S."/>
            <person name="Secka A."/>
            <person name="Antonio M."/>
            <person name="Oren A."/>
            <person name="Chaudhuri R.R."/>
            <person name="La Ragione R."/>
            <person name="Hildebrand F."/>
            <person name="Pallen M.J."/>
        </authorList>
    </citation>
    <scope>NUCLEOTIDE SEQUENCE</scope>
    <source>
        <strain evidence="3">4509</strain>
    </source>
</reference>
<dbReference type="Gene3D" id="3.40.50.1980">
    <property type="entry name" value="Nitrogenase molybdenum iron protein domain"/>
    <property type="match status" value="1"/>
</dbReference>
<dbReference type="AlphaFoldDB" id="A0A9D1IPP1"/>
<proteinExistence type="predicted"/>
<sequence>MAKKKFKFNPKYRWLVICLCMLAALIVLFVLFGVRLFSQTELEPERRLEAPDYPVVVGSITLEQKPENIIALDDTVVQSLLQLKLEDCIIGVGDDTQATSGMKATNHLGSSHNPDYNAILSFSDALLITTESIPSGEMAQLSAKNIQVLVLTAADEGGDGYYTTLLKLWGNYPDELEETTSSTESSLSQAQPAA</sequence>
<dbReference type="Proteomes" id="UP000824082">
    <property type="component" value="Unassembled WGS sequence"/>
</dbReference>
<reference evidence="3" key="1">
    <citation type="submission" date="2020-10" db="EMBL/GenBank/DDBJ databases">
        <authorList>
            <person name="Gilroy R."/>
        </authorList>
    </citation>
    <scope>NUCLEOTIDE SEQUENCE</scope>
    <source>
        <strain evidence="3">4509</strain>
    </source>
</reference>
<keyword evidence="1" id="KW-0472">Membrane</keyword>
<dbReference type="PROSITE" id="PS50983">
    <property type="entry name" value="FE_B12_PBP"/>
    <property type="match status" value="1"/>
</dbReference>
<feature type="domain" description="Fe/B12 periplasmic-binding" evidence="2">
    <location>
        <begin position="68"/>
        <end position="194"/>
    </location>
</feature>
<keyword evidence="1" id="KW-0812">Transmembrane</keyword>
<evidence type="ECO:0000259" key="2">
    <source>
        <dbReference type="PROSITE" id="PS50983"/>
    </source>
</evidence>
<dbReference type="InterPro" id="IPR002491">
    <property type="entry name" value="ABC_transptr_periplasmic_BD"/>
</dbReference>
<accession>A0A9D1IPP1</accession>
<feature type="transmembrane region" description="Helical" evidence="1">
    <location>
        <begin position="12"/>
        <end position="37"/>
    </location>
</feature>
<gene>
    <name evidence="3" type="ORF">IAD19_01590</name>
</gene>
<evidence type="ECO:0000313" key="4">
    <source>
        <dbReference type="Proteomes" id="UP000824082"/>
    </source>
</evidence>
<organism evidence="3 4">
    <name type="scientific">Candidatus Egerieicola faecale</name>
    <dbReference type="NCBI Taxonomy" id="2840774"/>
    <lineage>
        <taxon>Bacteria</taxon>
        <taxon>Bacillati</taxon>
        <taxon>Bacillota</taxon>
        <taxon>Clostridia</taxon>
        <taxon>Eubacteriales</taxon>
        <taxon>Oscillospiraceae</taxon>
        <taxon>Oscillospiraceae incertae sedis</taxon>
        <taxon>Candidatus Egerieicola</taxon>
    </lineage>
</organism>
<evidence type="ECO:0000313" key="3">
    <source>
        <dbReference type="EMBL" id="HIU41228.1"/>
    </source>
</evidence>
<dbReference type="SUPFAM" id="SSF53807">
    <property type="entry name" value="Helical backbone' metal receptor"/>
    <property type="match status" value="1"/>
</dbReference>
<comment type="caution">
    <text evidence="3">The sequence shown here is derived from an EMBL/GenBank/DDBJ whole genome shotgun (WGS) entry which is preliminary data.</text>
</comment>
<keyword evidence="1" id="KW-1133">Transmembrane helix</keyword>
<evidence type="ECO:0000256" key="1">
    <source>
        <dbReference type="SAM" id="Phobius"/>
    </source>
</evidence>
<protein>
    <recommendedName>
        <fullName evidence="2">Fe/B12 periplasmic-binding domain-containing protein</fullName>
    </recommendedName>
</protein>
<dbReference type="EMBL" id="DVMX01000027">
    <property type="protein sequence ID" value="HIU41228.1"/>
    <property type="molecule type" value="Genomic_DNA"/>
</dbReference>
<name>A0A9D1IPP1_9FIRM</name>